<dbReference type="AlphaFoldDB" id="A0A4Z2F534"/>
<feature type="domain" description="Peptidase A2" evidence="2">
    <location>
        <begin position="67"/>
        <end position="141"/>
    </location>
</feature>
<gene>
    <name evidence="3" type="primary">Man1a2_0</name>
    <name evidence="3" type="ORF">EYF80_053842</name>
</gene>
<keyword evidence="1" id="KW-0472">Membrane</keyword>
<keyword evidence="1" id="KW-0812">Transmembrane</keyword>
<feature type="transmembrane region" description="Helical" evidence="1">
    <location>
        <begin position="38"/>
        <end position="58"/>
    </location>
</feature>
<accession>A0A4Z2F534</accession>
<dbReference type="PROSITE" id="PS50175">
    <property type="entry name" value="ASP_PROT_RETROV"/>
    <property type="match status" value="1"/>
</dbReference>
<proteinExistence type="predicted"/>
<dbReference type="Proteomes" id="UP000314294">
    <property type="component" value="Unassembled WGS sequence"/>
</dbReference>
<dbReference type="OrthoDB" id="8118055at2759"/>
<keyword evidence="1" id="KW-1133">Transmembrane helix</keyword>
<dbReference type="GO" id="GO:0006508">
    <property type="term" value="P:proteolysis"/>
    <property type="evidence" value="ECO:0007669"/>
    <property type="project" value="InterPro"/>
</dbReference>
<comment type="caution">
    <text evidence="3">The sequence shown here is derived from an EMBL/GenBank/DDBJ whole genome shotgun (WGS) entry which is preliminary data.</text>
</comment>
<dbReference type="EMBL" id="SRLO01001674">
    <property type="protein sequence ID" value="TNN36003.1"/>
    <property type="molecule type" value="Genomic_DNA"/>
</dbReference>
<dbReference type="GO" id="GO:0004190">
    <property type="term" value="F:aspartic-type endopeptidase activity"/>
    <property type="evidence" value="ECO:0007669"/>
    <property type="project" value="InterPro"/>
</dbReference>
<evidence type="ECO:0000313" key="4">
    <source>
        <dbReference type="Proteomes" id="UP000314294"/>
    </source>
</evidence>
<keyword evidence="4" id="KW-1185">Reference proteome</keyword>
<organism evidence="3 4">
    <name type="scientific">Liparis tanakae</name>
    <name type="common">Tanaka's snailfish</name>
    <dbReference type="NCBI Taxonomy" id="230148"/>
    <lineage>
        <taxon>Eukaryota</taxon>
        <taxon>Metazoa</taxon>
        <taxon>Chordata</taxon>
        <taxon>Craniata</taxon>
        <taxon>Vertebrata</taxon>
        <taxon>Euteleostomi</taxon>
        <taxon>Actinopterygii</taxon>
        <taxon>Neopterygii</taxon>
        <taxon>Teleostei</taxon>
        <taxon>Neoteleostei</taxon>
        <taxon>Acanthomorphata</taxon>
        <taxon>Eupercaria</taxon>
        <taxon>Perciformes</taxon>
        <taxon>Cottioidei</taxon>
        <taxon>Cottales</taxon>
        <taxon>Liparidae</taxon>
        <taxon>Liparis</taxon>
    </lineage>
</organism>
<evidence type="ECO:0000313" key="3">
    <source>
        <dbReference type="EMBL" id="TNN36003.1"/>
    </source>
</evidence>
<dbReference type="InterPro" id="IPR001995">
    <property type="entry name" value="Peptidase_A2_cat"/>
</dbReference>
<protein>
    <submittedName>
        <fullName evidence="3">Mannosyl-oligosaccharide 1,2-alpha-mannosidase IB</fullName>
    </submittedName>
</protein>
<sequence length="199" mass="22128">MTTPALLPLSGRRIPTLSPGGASSFPHHRATLRLSEKFILLLILSAFITLCFGAFFFLPDNSKHKRFDLGLEDVLIPHIDSPKEGKHASGQVVIHGQGGHDEHRHSLWLLLEELTMRYLSQSPLLSGTRASLPADIMRRNVTQGAVQRAGEGQRRLHRDAVASSRYRTALTAVTWLLSLEQTHSKDHVTAARHQIPQDT</sequence>
<evidence type="ECO:0000259" key="2">
    <source>
        <dbReference type="PROSITE" id="PS50175"/>
    </source>
</evidence>
<evidence type="ECO:0000256" key="1">
    <source>
        <dbReference type="SAM" id="Phobius"/>
    </source>
</evidence>
<name>A0A4Z2F534_9TELE</name>
<reference evidence="3 4" key="1">
    <citation type="submission" date="2019-03" db="EMBL/GenBank/DDBJ databases">
        <title>First draft genome of Liparis tanakae, snailfish: a comprehensive survey of snailfish specific genes.</title>
        <authorList>
            <person name="Kim W."/>
            <person name="Song I."/>
            <person name="Jeong J.-H."/>
            <person name="Kim D."/>
            <person name="Kim S."/>
            <person name="Ryu S."/>
            <person name="Song J.Y."/>
            <person name="Lee S.K."/>
        </authorList>
    </citation>
    <scope>NUCLEOTIDE SEQUENCE [LARGE SCALE GENOMIC DNA]</scope>
    <source>
        <tissue evidence="3">Muscle</tissue>
    </source>
</reference>